<name>A0ACC3ABH0_9EURO</name>
<protein>
    <submittedName>
        <fullName evidence="1">Uncharacterized protein</fullName>
    </submittedName>
</protein>
<dbReference type="Proteomes" id="UP001172386">
    <property type="component" value="Unassembled WGS sequence"/>
</dbReference>
<evidence type="ECO:0000313" key="2">
    <source>
        <dbReference type="Proteomes" id="UP001172386"/>
    </source>
</evidence>
<keyword evidence="2" id="KW-1185">Reference proteome</keyword>
<evidence type="ECO:0000313" key="1">
    <source>
        <dbReference type="EMBL" id="KAJ9658605.1"/>
    </source>
</evidence>
<sequence>MTRFDPLHESLTFTSLKDTVVVLTGGASGIGAATVRLLHSHGARVVFGDLDETAAKSVVNSTSSTDVHFLKTDVRSYSENLALFKLAFEKYGRVNHAIANAGLVERPGWFDPRVTLDALDKEPDLTVLDVNLKGVLYFAHIACTYLAHGNESERKDKSLTLLSSIAGWKESPGLFVYQASKHGVLGLMRSLRLYAPEVYPGVRVNAICPSFTDTRMIAGVKDGVVSAGLPVQTPDDVARCIVGVSVAGPGSKAVWYDEKEASGVHQRKTSGGADWEDTKRRGLNGRALHVLGGVCHDIDEGLDRTQELWLGQEMSKIVEAGQKGLGDGTGWVKGQ</sequence>
<comment type="caution">
    <text evidence="1">The sequence shown here is derived from an EMBL/GenBank/DDBJ whole genome shotgun (WGS) entry which is preliminary data.</text>
</comment>
<gene>
    <name evidence="1" type="ORF">H2198_003623</name>
</gene>
<proteinExistence type="predicted"/>
<reference evidence="1" key="1">
    <citation type="submission" date="2022-10" db="EMBL/GenBank/DDBJ databases">
        <title>Culturing micro-colonial fungi from biological soil crusts in the Mojave desert and describing Neophaeococcomyces mojavensis, and introducing the new genera and species Taxawa tesnikishii.</title>
        <authorList>
            <person name="Kurbessoian T."/>
            <person name="Stajich J.E."/>
        </authorList>
    </citation>
    <scope>NUCLEOTIDE SEQUENCE</scope>
    <source>
        <strain evidence="1">JES_112</strain>
    </source>
</reference>
<organism evidence="1 2">
    <name type="scientific">Neophaeococcomyces mojaviensis</name>
    <dbReference type="NCBI Taxonomy" id="3383035"/>
    <lineage>
        <taxon>Eukaryota</taxon>
        <taxon>Fungi</taxon>
        <taxon>Dikarya</taxon>
        <taxon>Ascomycota</taxon>
        <taxon>Pezizomycotina</taxon>
        <taxon>Eurotiomycetes</taxon>
        <taxon>Chaetothyriomycetidae</taxon>
        <taxon>Chaetothyriales</taxon>
        <taxon>Chaetothyriales incertae sedis</taxon>
        <taxon>Neophaeococcomyces</taxon>
    </lineage>
</organism>
<accession>A0ACC3ABH0</accession>
<dbReference type="EMBL" id="JAPDRQ010000049">
    <property type="protein sequence ID" value="KAJ9658605.1"/>
    <property type="molecule type" value="Genomic_DNA"/>
</dbReference>